<feature type="region of interest" description="Disordered" evidence="7">
    <location>
        <begin position="27"/>
        <end position="52"/>
    </location>
</feature>
<dbReference type="NCBIfam" id="TIGR03025">
    <property type="entry name" value="EPS_sugtrans"/>
    <property type="match status" value="1"/>
</dbReference>
<evidence type="ECO:0000256" key="8">
    <source>
        <dbReference type="SAM" id="Phobius"/>
    </source>
</evidence>
<dbReference type="PANTHER" id="PTHR30576:SF10">
    <property type="entry name" value="SLL5057 PROTEIN"/>
    <property type="match status" value="1"/>
</dbReference>
<feature type="transmembrane region" description="Helical" evidence="8">
    <location>
        <begin position="89"/>
        <end position="111"/>
    </location>
</feature>
<evidence type="ECO:0000256" key="4">
    <source>
        <dbReference type="ARBA" id="ARBA00022692"/>
    </source>
</evidence>
<feature type="transmembrane region" description="Helical" evidence="8">
    <location>
        <begin position="324"/>
        <end position="345"/>
    </location>
</feature>
<dbReference type="STRING" id="1122997.GCA_000425285_02656"/>
<feature type="transmembrane region" description="Helical" evidence="8">
    <location>
        <begin position="62"/>
        <end position="83"/>
    </location>
</feature>
<evidence type="ECO:0000313" key="10">
    <source>
        <dbReference type="EMBL" id="VEI03004.1"/>
    </source>
</evidence>
<name>A0A448NYI5_9ACTN</name>
<dbReference type="GO" id="GO:0016020">
    <property type="term" value="C:membrane"/>
    <property type="evidence" value="ECO:0007669"/>
    <property type="project" value="UniProtKB-SubCell"/>
</dbReference>
<sequence>MFKESFTGPIPALREVVSTSLAPRVPVREGAPPALGPPAEQPPNRARSTSSVRRGIRIRPALALDLVVLTASTLTALLVRTALFADAELYTPVILVVLPLWVTMIALVGGYRSTQLTTEAAEYRSVLEGSLLTAGVLGVSAYLLEYPMSRTFFVNVFLIGIPAALLGHIIRRRLVKLARTQGKYRSRILVAGDREHIEELVTVLERERWLGYDPVGLLTEDIDTCQESLTVPVVGTPDHVVDAVRRTHVDSVIFAEGAFPRGRDFNVVARQLEHERTRLIVVPAVNDVAAARLNVRPVAGIPLVHIEKPRAAKAGCIPKRAIDIVGSLFLILATAPILAAAALAIKIEDRGPVIFRQRRVGFNGEVFECLKLRSMVTDAEKIRARTLTDQNESDGLLFKMKRDPRITRVGRFIRRFSIDELPQFINVLKGEMSLVGPRPALEAEVAQYTPQVLRRLDVRPGLTGLWQVSGRSDLSWEDTVRLDLYYVDNWSMFQDATILARTAKAVVGSDGAY</sequence>
<evidence type="ECO:0000256" key="3">
    <source>
        <dbReference type="ARBA" id="ARBA00022679"/>
    </source>
</evidence>
<evidence type="ECO:0000256" key="5">
    <source>
        <dbReference type="ARBA" id="ARBA00022989"/>
    </source>
</evidence>
<evidence type="ECO:0000259" key="9">
    <source>
        <dbReference type="Pfam" id="PF02397"/>
    </source>
</evidence>
<keyword evidence="3 10" id="KW-0808">Transferase</keyword>
<dbReference type="Pfam" id="PF13727">
    <property type="entry name" value="CoA_binding_3"/>
    <property type="match status" value="1"/>
</dbReference>
<evidence type="ECO:0000256" key="7">
    <source>
        <dbReference type="SAM" id="MobiDB-lite"/>
    </source>
</evidence>
<organism evidence="10 11">
    <name type="scientific">Acidipropionibacterium jensenii</name>
    <dbReference type="NCBI Taxonomy" id="1749"/>
    <lineage>
        <taxon>Bacteria</taxon>
        <taxon>Bacillati</taxon>
        <taxon>Actinomycetota</taxon>
        <taxon>Actinomycetes</taxon>
        <taxon>Propionibacteriales</taxon>
        <taxon>Propionibacteriaceae</taxon>
        <taxon>Acidipropionibacterium</taxon>
    </lineage>
</organism>
<comment type="subcellular location">
    <subcellularLocation>
        <location evidence="1">Membrane</location>
        <topology evidence="1">Multi-pass membrane protein</topology>
    </subcellularLocation>
</comment>
<keyword evidence="11" id="KW-1185">Reference proteome</keyword>
<dbReference type="InterPro" id="IPR003362">
    <property type="entry name" value="Bact_transf"/>
</dbReference>
<evidence type="ECO:0000256" key="2">
    <source>
        <dbReference type="ARBA" id="ARBA00006464"/>
    </source>
</evidence>
<evidence type="ECO:0000313" key="11">
    <source>
        <dbReference type="Proteomes" id="UP000277858"/>
    </source>
</evidence>
<reference evidence="10 11" key="1">
    <citation type="submission" date="2018-12" db="EMBL/GenBank/DDBJ databases">
        <authorList>
            <consortium name="Pathogen Informatics"/>
        </authorList>
    </citation>
    <scope>NUCLEOTIDE SEQUENCE [LARGE SCALE GENOMIC DNA]</scope>
    <source>
        <strain evidence="10 11">NCTC13652</strain>
    </source>
</reference>
<evidence type="ECO:0000256" key="1">
    <source>
        <dbReference type="ARBA" id="ARBA00004141"/>
    </source>
</evidence>
<protein>
    <submittedName>
        <fullName evidence="10">Colanic biosynthesis UDP-glucose lipid carrier transferase</fullName>
    </submittedName>
</protein>
<accession>A0A448NYI5</accession>
<dbReference type="EMBL" id="LR134473">
    <property type="protein sequence ID" value="VEI03004.1"/>
    <property type="molecule type" value="Genomic_DNA"/>
</dbReference>
<dbReference type="Gene3D" id="3.40.50.720">
    <property type="entry name" value="NAD(P)-binding Rossmann-like Domain"/>
    <property type="match status" value="1"/>
</dbReference>
<comment type="similarity">
    <text evidence="2">Belongs to the bacterial sugar transferase family.</text>
</comment>
<feature type="domain" description="Bacterial sugar transferase" evidence="9">
    <location>
        <begin position="319"/>
        <end position="507"/>
    </location>
</feature>
<feature type="transmembrane region" description="Helical" evidence="8">
    <location>
        <begin position="123"/>
        <end position="144"/>
    </location>
</feature>
<gene>
    <name evidence="10" type="primary">wcaJ_2</name>
    <name evidence="10" type="ORF">NCTC13652_01202</name>
</gene>
<feature type="transmembrane region" description="Helical" evidence="8">
    <location>
        <begin position="150"/>
        <end position="170"/>
    </location>
</feature>
<dbReference type="InterPro" id="IPR017475">
    <property type="entry name" value="EPS_sugar_tfrase"/>
</dbReference>
<dbReference type="AlphaFoldDB" id="A0A448NYI5"/>
<keyword evidence="5 8" id="KW-1133">Transmembrane helix</keyword>
<evidence type="ECO:0000256" key="6">
    <source>
        <dbReference type="ARBA" id="ARBA00023136"/>
    </source>
</evidence>
<keyword evidence="4 8" id="KW-0812">Transmembrane</keyword>
<proteinExistence type="inferred from homology"/>
<keyword evidence="6 8" id="KW-0472">Membrane</keyword>
<dbReference type="Pfam" id="PF02397">
    <property type="entry name" value="Bac_transf"/>
    <property type="match status" value="1"/>
</dbReference>
<dbReference type="GO" id="GO:0016780">
    <property type="term" value="F:phosphotransferase activity, for other substituted phosphate groups"/>
    <property type="evidence" value="ECO:0007669"/>
    <property type="project" value="TreeGrafter"/>
</dbReference>
<dbReference type="Proteomes" id="UP000277858">
    <property type="component" value="Chromosome"/>
</dbReference>
<dbReference type="PANTHER" id="PTHR30576">
    <property type="entry name" value="COLANIC BIOSYNTHESIS UDP-GLUCOSE LIPID CARRIER TRANSFERASE"/>
    <property type="match status" value="1"/>
</dbReference>